<organism evidence="8 9">
    <name type="scientific">Caballeronia sordidicola</name>
    <name type="common">Burkholderia sordidicola</name>
    <dbReference type="NCBI Taxonomy" id="196367"/>
    <lineage>
        <taxon>Bacteria</taxon>
        <taxon>Pseudomonadati</taxon>
        <taxon>Pseudomonadota</taxon>
        <taxon>Betaproteobacteria</taxon>
        <taxon>Burkholderiales</taxon>
        <taxon>Burkholderiaceae</taxon>
        <taxon>Caballeronia</taxon>
    </lineage>
</organism>
<gene>
    <name evidence="8" type="ORF">PAMC26577_04785</name>
</gene>
<keyword evidence="4" id="KW-1133">Transmembrane helix</keyword>
<dbReference type="InterPro" id="IPR027417">
    <property type="entry name" value="P-loop_NTPase"/>
</dbReference>
<protein>
    <submittedName>
        <fullName evidence="8">IncW plasmid conjugative protein TrwB</fullName>
    </submittedName>
</protein>
<evidence type="ECO:0000256" key="2">
    <source>
        <dbReference type="ARBA" id="ARBA00022475"/>
    </source>
</evidence>
<dbReference type="Gene3D" id="3.40.50.300">
    <property type="entry name" value="P-loop containing nucleotide triphosphate hydrolases"/>
    <property type="match status" value="2"/>
</dbReference>
<dbReference type="PANTHER" id="PTHR37937">
    <property type="entry name" value="CONJUGATIVE TRANSFER: DNA TRANSPORT"/>
    <property type="match status" value="1"/>
</dbReference>
<dbReference type="Pfam" id="PF10412">
    <property type="entry name" value="TrwB_AAD_bind"/>
    <property type="match status" value="1"/>
</dbReference>
<feature type="domain" description="AAA+ ATPase" evidence="7">
    <location>
        <begin position="137"/>
        <end position="322"/>
    </location>
</feature>
<dbReference type="InterPro" id="IPR051539">
    <property type="entry name" value="T4SS-coupling_protein"/>
</dbReference>
<dbReference type="SMART" id="SM00382">
    <property type="entry name" value="AAA"/>
    <property type="match status" value="1"/>
</dbReference>
<dbReference type="RefSeq" id="WP_075359396.1">
    <property type="nucleotide sequence ID" value="NZ_MSRG01000071.1"/>
</dbReference>
<feature type="compositionally biased region" description="Low complexity" evidence="6">
    <location>
        <begin position="550"/>
        <end position="565"/>
    </location>
</feature>
<accession>A0A242N4G8</accession>
<dbReference type="Proteomes" id="UP000195221">
    <property type="component" value="Unassembled WGS sequence"/>
</dbReference>
<keyword evidence="2" id="KW-1003">Cell membrane</keyword>
<evidence type="ECO:0000256" key="3">
    <source>
        <dbReference type="ARBA" id="ARBA00022692"/>
    </source>
</evidence>
<feature type="compositionally biased region" description="Low complexity" evidence="6">
    <location>
        <begin position="524"/>
        <end position="541"/>
    </location>
</feature>
<comment type="caution">
    <text evidence="8">The sequence shown here is derived from an EMBL/GenBank/DDBJ whole genome shotgun (WGS) entry which is preliminary data.</text>
</comment>
<evidence type="ECO:0000256" key="5">
    <source>
        <dbReference type="ARBA" id="ARBA00023136"/>
    </source>
</evidence>
<keyword evidence="3" id="KW-0812">Transmembrane</keyword>
<dbReference type="InterPro" id="IPR019476">
    <property type="entry name" value="T4SS_TraD_DNA-bd"/>
</dbReference>
<evidence type="ECO:0000256" key="4">
    <source>
        <dbReference type="ARBA" id="ARBA00022989"/>
    </source>
</evidence>
<dbReference type="GO" id="GO:0005886">
    <property type="term" value="C:plasma membrane"/>
    <property type="evidence" value="ECO:0007669"/>
    <property type="project" value="UniProtKB-SubCell"/>
</dbReference>
<evidence type="ECO:0000259" key="7">
    <source>
        <dbReference type="SMART" id="SM00382"/>
    </source>
</evidence>
<name>A0A242N4G8_CABSO</name>
<sequence length="565" mass="62536">MQKHEVVMMQWTLAAVSLLLGLCLSFTLAGHPPVPFTAGIIEGFKVAVRNPILFWGALPGVALAVGGAWVCREYMYNGFEGYRYARFIRGTKMENWRQLSARIKKHNDRYRKRAVKHGDAPRAPVSVCNVEMPTDLETQNVIVVGAPGTGKSQAINGLVASALRRDDRMVVVDPNGSLMSRFYLPGDIVINPYDKRCVGWSLFNEVDNSFDFERLAHSAIPPQNGEQAEEWAGYARALLADTMNRLDGDDMRDMTTLTDLLVREQRPVLQKYLEDTDSVGFFAKDADRATASIIFTLNKYIRPLRRIPDGGFSIRRWMSDENAGNIWITWREDQRTALGPTIPIWLDLIYAMILSEAPTFDRRLWVFKDELASLGRLYSFEAAVSKGRKHGLCVVGGVQDLVQLDQQLGDLPAKAVLSCFRSLLALGGANALTTKRVSEMIGMHEVERHPTGVQGQLRINTRERRRDAELVVLPSQISNLPDLNGFLKYGKDWPLSKIKFDVRDYPVRSPAYIEAPPRGPLVESDPAASAVSMPPSSATPAVPAPPAAPAAPSTSSSADLSATPT</sequence>
<dbReference type="AlphaFoldDB" id="A0A242N4G8"/>
<dbReference type="SUPFAM" id="SSF52540">
    <property type="entry name" value="P-loop containing nucleoside triphosphate hydrolases"/>
    <property type="match status" value="1"/>
</dbReference>
<dbReference type="EMBL" id="NBTZ01000023">
    <property type="protein sequence ID" value="OTP78482.1"/>
    <property type="molecule type" value="Genomic_DNA"/>
</dbReference>
<comment type="subcellular location">
    <subcellularLocation>
        <location evidence="1">Cell membrane</location>
        <topology evidence="1">Multi-pass membrane protein</topology>
    </subcellularLocation>
</comment>
<evidence type="ECO:0000313" key="8">
    <source>
        <dbReference type="EMBL" id="OTP78482.1"/>
    </source>
</evidence>
<evidence type="ECO:0000256" key="1">
    <source>
        <dbReference type="ARBA" id="ARBA00004651"/>
    </source>
</evidence>
<evidence type="ECO:0000256" key="6">
    <source>
        <dbReference type="SAM" id="MobiDB-lite"/>
    </source>
</evidence>
<dbReference type="PANTHER" id="PTHR37937:SF1">
    <property type="entry name" value="CONJUGATIVE TRANSFER: DNA TRANSPORT"/>
    <property type="match status" value="1"/>
</dbReference>
<feature type="region of interest" description="Disordered" evidence="6">
    <location>
        <begin position="514"/>
        <end position="565"/>
    </location>
</feature>
<proteinExistence type="predicted"/>
<reference evidence="8 9" key="1">
    <citation type="submission" date="2017-03" db="EMBL/GenBank/DDBJ databases">
        <title>Genome analysis of strain PAMC 26577.</title>
        <authorList>
            <person name="Oh H.-M."/>
            <person name="Yang J.-A."/>
        </authorList>
    </citation>
    <scope>NUCLEOTIDE SEQUENCE [LARGE SCALE GENOMIC DNA]</scope>
    <source>
        <strain evidence="8 9">PAMC 26577</strain>
    </source>
</reference>
<dbReference type="CDD" id="cd01127">
    <property type="entry name" value="TrwB_TraG_TraD_VirD4"/>
    <property type="match status" value="1"/>
</dbReference>
<dbReference type="InterPro" id="IPR003593">
    <property type="entry name" value="AAA+_ATPase"/>
</dbReference>
<keyword evidence="5" id="KW-0472">Membrane</keyword>
<evidence type="ECO:0000313" key="9">
    <source>
        <dbReference type="Proteomes" id="UP000195221"/>
    </source>
</evidence>